<feature type="domain" description="Competence protein CoiA-like N-terminal" evidence="2">
    <location>
        <begin position="18"/>
        <end position="59"/>
    </location>
</feature>
<dbReference type="Proteomes" id="UP000032247">
    <property type="component" value="Unassembled WGS sequence"/>
</dbReference>
<evidence type="ECO:0000259" key="2">
    <source>
        <dbReference type="Pfam" id="PF25164"/>
    </source>
</evidence>
<dbReference type="AlphaFoldDB" id="A0A0D1KTD3"/>
<sequence length="383" mass="44844">MFSAVTEDGQMFHLLGAQQNQKLKRRRFFCPVCGGELAVKLGLQKAPHFAHKQNKSCSIDIEPESAYHLEGKRQLYVWLKTQRASPILEPYIRTINQRPDVMARIKEHMLAVEYQCATIAPDVFQKRTEGFKQEGIIPQWIMGYSRLKRTASSFYQLSAFHWQFINASPYRELICYCPERRSFLRLSHIIPFYTNHSYSSVQTIPIHRAGAGDLFFTEPKPSIQYSGWTKAIHRFRHKPHRFNSKEINRLRLLFYEKQQTPFSFLPTEVFVPVRKGAVFKSPVFVWQGFLYLFMTDLGGKRAPIRFSAVLQQCKLHIHNKNIALRFECSEECLSEAVKQYIDFLCKKGFLRETQKEVYVLNQPEGGIHSMQDLIERDRSCFIE</sequence>
<dbReference type="InterPro" id="IPR021176">
    <property type="entry name" value="Competence-induced_CoiA"/>
</dbReference>
<accession>A0A0D1KTD3</accession>
<dbReference type="Pfam" id="PF06054">
    <property type="entry name" value="CoiA_nuc"/>
    <property type="match status" value="1"/>
</dbReference>
<dbReference type="InterPro" id="IPR057253">
    <property type="entry name" value="CoiA-like_N"/>
</dbReference>
<organism evidence="4 5">
    <name type="scientific">Bacillus subtilis</name>
    <dbReference type="NCBI Taxonomy" id="1423"/>
    <lineage>
        <taxon>Bacteria</taxon>
        <taxon>Bacillati</taxon>
        <taxon>Bacillota</taxon>
        <taxon>Bacilli</taxon>
        <taxon>Bacillales</taxon>
        <taxon>Bacillaceae</taxon>
        <taxon>Bacillus</taxon>
    </lineage>
</organism>
<protein>
    <recommendedName>
        <fullName evidence="6">Competence protein CoiA</fullName>
    </recommendedName>
</protein>
<dbReference type="InterPro" id="IPR057252">
    <property type="entry name" value="CoiA_C"/>
</dbReference>
<feature type="domain" description="Competence protein CoiA nuclease-like" evidence="1">
    <location>
        <begin position="64"/>
        <end position="218"/>
    </location>
</feature>
<dbReference type="Pfam" id="PF25166">
    <property type="entry name" value="CoiA_C"/>
    <property type="match status" value="1"/>
</dbReference>
<dbReference type="Pfam" id="PF25164">
    <property type="entry name" value="CoiA_N"/>
    <property type="match status" value="1"/>
</dbReference>
<evidence type="ECO:0000259" key="3">
    <source>
        <dbReference type="Pfam" id="PF25166"/>
    </source>
</evidence>
<dbReference type="STRING" id="483913.AN935_05980"/>
<reference evidence="4 5" key="1">
    <citation type="submission" date="2014-12" db="EMBL/GenBank/DDBJ databases">
        <title>Comparative genome analysis of Bacillus coagulans HM-08, Clostridium butyricum HM-68, Bacillus subtilis HM-66 and Bacillus licheniformis BL-09.</title>
        <authorList>
            <person name="Zhang H."/>
        </authorList>
    </citation>
    <scope>NUCLEOTIDE SEQUENCE [LARGE SCALE GENOMIC DNA]</scope>
    <source>
        <strain evidence="4 5">HM-66</strain>
    </source>
</reference>
<evidence type="ECO:0000313" key="5">
    <source>
        <dbReference type="Proteomes" id="UP000032247"/>
    </source>
</evidence>
<dbReference type="PIRSF" id="PIRSF007487">
    <property type="entry name" value="Competence-induced_CoiA_bac"/>
    <property type="match status" value="1"/>
</dbReference>
<gene>
    <name evidence="4" type="ORF">SC09_Contig19orf00459</name>
</gene>
<dbReference type="EMBL" id="JXBC01000002">
    <property type="protein sequence ID" value="KIU12095.1"/>
    <property type="molecule type" value="Genomic_DNA"/>
</dbReference>
<evidence type="ECO:0000259" key="1">
    <source>
        <dbReference type="Pfam" id="PF06054"/>
    </source>
</evidence>
<dbReference type="RefSeq" id="WP_043857280.1">
    <property type="nucleotide sequence ID" value="NZ_CP120577.2"/>
</dbReference>
<evidence type="ECO:0008006" key="6">
    <source>
        <dbReference type="Google" id="ProtNLM"/>
    </source>
</evidence>
<name>A0A0D1KTD3_BACIU</name>
<comment type="caution">
    <text evidence="4">The sequence shown here is derived from an EMBL/GenBank/DDBJ whole genome shotgun (WGS) entry which is preliminary data.</text>
</comment>
<dbReference type="InterPro" id="IPR010330">
    <property type="entry name" value="CoiA_nuc"/>
</dbReference>
<dbReference type="PATRIC" id="fig|1423.173.peg.975"/>
<feature type="domain" description="Competence protein CoiA C-terminal" evidence="3">
    <location>
        <begin position="223"/>
        <end position="374"/>
    </location>
</feature>
<evidence type="ECO:0000313" key="4">
    <source>
        <dbReference type="EMBL" id="KIU12095.1"/>
    </source>
</evidence>
<proteinExistence type="predicted"/>